<evidence type="ECO:0000259" key="9">
    <source>
        <dbReference type="Pfam" id="PF00551"/>
    </source>
</evidence>
<dbReference type="NCBIfam" id="TIGR00639">
    <property type="entry name" value="PurN"/>
    <property type="match status" value="1"/>
</dbReference>
<dbReference type="InterPro" id="IPR002376">
    <property type="entry name" value="Formyl_transf_N"/>
</dbReference>
<comment type="catalytic activity">
    <reaction evidence="8">
        <text>N(1)-(5-phospho-beta-D-ribosyl)glycinamide + (6R)-10-formyltetrahydrofolate = N(2)-formyl-N(1)-(5-phospho-beta-D-ribosyl)glycinamide + (6S)-5,6,7,8-tetrahydrofolate + H(+)</text>
        <dbReference type="Rhea" id="RHEA:15053"/>
        <dbReference type="ChEBI" id="CHEBI:15378"/>
        <dbReference type="ChEBI" id="CHEBI:57453"/>
        <dbReference type="ChEBI" id="CHEBI:143788"/>
        <dbReference type="ChEBI" id="CHEBI:147286"/>
        <dbReference type="ChEBI" id="CHEBI:195366"/>
        <dbReference type="EC" id="2.1.2.2"/>
    </reaction>
</comment>
<dbReference type="VEuPathDB" id="FungiDB:BDEG_26484"/>
<comment type="pathway">
    <text evidence="1">Purine metabolism; IMP biosynthesis via de novo pathway; N(2)-formyl-N(1)-(5-phospho-D-ribosyl)glycinamide from N(1)-(5-phospho-D-ribosyl)glycinamide (10-formyl THF route): step 1/1.</text>
</comment>
<accession>A0A177WUP6</accession>
<dbReference type="Proteomes" id="UP000077115">
    <property type="component" value="Unassembled WGS sequence"/>
</dbReference>
<evidence type="ECO:0000313" key="11">
    <source>
        <dbReference type="Proteomes" id="UP000077115"/>
    </source>
</evidence>
<dbReference type="STRING" id="403673.A0A177WUP6"/>
<dbReference type="PANTHER" id="PTHR43369">
    <property type="entry name" value="PHOSPHORIBOSYLGLYCINAMIDE FORMYLTRANSFERASE"/>
    <property type="match status" value="1"/>
</dbReference>
<feature type="domain" description="Formyl transferase N-terminal" evidence="9">
    <location>
        <begin position="10"/>
        <end position="205"/>
    </location>
</feature>
<evidence type="ECO:0000256" key="5">
    <source>
        <dbReference type="ARBA" id="ARBA00038440"/>
    </source>
</evidence>
<dbReference type="GO" id="GO:0006189">
    <property type="term" value="P:'de novo' IMP biosynthetic process"/>
    <property type="evidence" value="ECO:0007669"/>
    <property type="project" value="UniProtKB-UniPathway"/>
</dbReference>
<protein>
    <recommendedName>
        <fullName evidence="2">phosphoribosylglycinamide formyltransferase 1</fullName>
        <ecNumber evidence="2">2.1.2.2</ecNumber>
    </recommendedName>
    <alternativeName>
        <fullName evidence="7">5'-phosphoribosylglycinamide transformylase</fullName>
    </alternativeName>
    <alternativeName>
        <fullName evidence="6">GAR transformylase</fullName>
    </alternativeName>
</protein>
<dbReference type="PANTHER" id="PTHR43369:SF2">
    <property type="entry name" value="PHOSPHORIBOSYLGLYCINAMIDE FORMYLTRANSFERASE"/>
    <property type="match status" value="1"/>
</dbReference>
<proteinExistence type="inferred from homology"/>
<dbReference type="InterPro" id="IPR036477">
    <property type="entry name" value="Formyl_transf_N_sf"/>
</dbReference>
<sequence>MSTPTIACPRIVVLISGNGSNLQAIIDAVAAGHIQAQISLVVSNKTKAYGLERAAQAGIPTMIKTLKPYRDAGKTRIQYDHDLALDIKSTLASQKPNTSQDSLMPDLIVLAGFMHILSPEFLSHFYPGRIINLHPALPGQFDGAHAIERAFDSFQKGEIQHTGIMVHKVIAEVDRGQVVLQKQVPILESDTVESLQTRIHASEHVLCFK</sequence>
<reference evidence="10 11" key="1">
    <citation type="submission" date="2006-10" db="EMBL/GenBank/DDBJ databases">
        <title>The Genome Sequence of Batrachochytrium dendrobatidis JEL423.</title>
        <authorList>
            <consortium name="The Broad Institute Genome Sequencing Platform"/>
            <person name="Birren B."/>
            <person name="Lander E."/>
            <person name="Galagan J."/>
            <person name="Cuomo C."/>
            <person name="Devon K."/>
            <person name="Jaffe D."/>
            <person name="Butler J."/>
            <person name="Alvarez P."/>
            <person name="Gnerre S."/>
            <person name="Grabherr M."/>
            <person name="Kleber M."/>
            <person name="Mauceli E."/>
            <person name="Brockman W."/>
            <person name="Young S."/>
            <person name="LaButti K."/>
            <person name="Sykes S."/>
            <person name="DeCaprio D."/>
            <person name="Crawford M."/>
            <person name="Koehrsen M."/>
            <person name="Engels R."/>
            <person name="Montgomery P."/>
            <person name="Pearson M."/>
            <person name="Howarth C."/>
            <person name="Larson L."/>
            <person name="White J."/>
            <person name="O'Leary S."/>
            <person name="Kodira C."/>
            <person name="Zeng Q."/>
            <person name="Yandava C."/>
            <person name="Alvarado L."/>
            <person name="Longcore J."/>
            <person name="James T."/>
        </authorList>
    </citation>
    <scope>NUCLEOTIDE SEQUENCE [LARGE SCALE GENOMIC DNA]</scope>
    <source>
        <strain evidence="10 11">JEL423</strain>
    </source>
</reference>
<dbReference type="eggNOG" id="KOG3076">
    <property type="taxonomic scope" value="Eukaryota"/>
</dbReference>
<dbReference type="CDD" id="cd08645">
    <property type="entry name" value="FMT_core_GART"/>
    <property type="match status" value="1"/>
</dbReference>
<dbReference type="Gene3D" id="3.40.50.170">
    <property type="entry name" value="Formyl transferase, N-terminal domain"/>
    <property type="match status" value="1"/>
</dbReference>
<gene>
    <name evidence="10" type="ORF">BDEG_26484</name>
</gene>
<evidence type="ECO:0000256" key="7">
    <source>
        <dbReference type="ARBA" id="ARBA00041682"/>
    </source>
</evidence>
<evidence type="ECO:0000256" key="1">
    <source>
        <dbReference type="ARBA" id="ARBA00005054"/>
    </source>
</evidence>
<dbReference type="SUPFAM" id="SSF53328">
    <property type="entry name" value="Formyltransferase"/>
    <property type="match status" value="1"/>
</dbReference>
<dbReference type="AlphaFoldDB" id="A0A177WUP6"/>
<evidence type="ECO:0000256" key="6">
    <source>
        <dbReference type="ARBA" id="ARBA00041324"/>
    </source>
</evidence>
<dbReference type="UniPathway" id="UPA00074">
    <property type="reaction ID" value="UER00126"/>
</dbReference>
<dbReference type="OrthoDB" id="5575075at2759"/>
<dbReference type="GO" id="GO:0005737">
    <property type="term" value="C:cytoplasm"/>
    <property type="evidence" value="ECO:0007669"/>
    <property type="project" value="TreeGrafter"/>
</dbReference>
<keyword evidence="4" id="KW-0658">Purine biosynthesis</keyword>
<dbReference type="EMBL" id="DS022309">
    <property type="protein sequence ID" value="OAJ43101.1"/>
    <property type="molecule type" value="Genomic_DNA"/>
</dbReference>
<keyword evidence="3 10" id="KW-0808">Transferase</keyword>
<evidence type="ECO:0000256" key="8">
    <source>
        <dbReference type="ARBA" id="ARBA00047664"/>
    </source>
</evidence>
<comment type="similarity">
    <text evidence="5">Belongs to the GART family.</text>
</comment>
<name>A0A177WUP6_BATDL</name>
<organism evidence="10 11">
    <name type="scientific">Batrachochytrium dendrobatidis (strain JEL423)</name>
    <dbReference type="NCBI Taxonomy" id="403673"/>
    <lineage>
        <taxon>Eukaryota</taxon>
        <taxon>Fungi</taxon>
        <taxon>Fungi incertae sedis</taxon>
        <taxon>Chytridiomycota</taxon>
        <taxon>Chytridiomycota incertae sedis</taxon>
        <taxon>Chytridiomycetes</taxon>
        <taxon>Rhizophydiales</taxon>
        <taxon>Rhizophydiales incertae sedis</taxon>
        <taxon>Batrachochytrium</taxon>
    </lineage>
</organism>
<dbReference type="HAMAP" id="MF_01930">
    <property type="entry name" value="PurN"/>
    <property type="match status" value="1"/>
</dbReference>
<evidence type="ECO:0000256" key="4">
    <source>
        <dbReference type="ARBA" id="ARBA00022755"/>
    </source>
</evidence>
<dbReference type="EC" id="2.1.2.2" evidence="2"/>
<evidence type="ECO:0000256" key="3">
    <source>
        <dbReference type="ARBA" id="ARBA00022679"/>
    </source>
</evidence>
<dbReference type="Pfam" id="PF00551">
    <property type="entry name" value="Formyl_trans_N"/>
    <property type="match status" value="1"/>
</dbReference>
<reference evidence="10 11" key="2">
    <citation type="submission" date="2016-05" db="EMBL/GenBank/DDBJ databases">
        <title>Lineage-specific infection strategies underlie the spectrum of fungal disease in amphibians.</title>
        <authorList>
            <person name="Cuomo C.A."/>
            <person name="Farrer R.A."/>
            <person name="James T."/>
            <person name="Longcore J."/>
            <person name="Birren B."/>
        </authorList>
    </citation>
    <scope>NUCLEOTIDE SEQUENCE [LARGE SCALE GENOMIC DNA]</scope>
    <source>
        <strain evidence="10 11">JEL423</strain>
    </source>
</reference>
<dbReference type="InterPro" id="IPR001555">
    <property type="entry name" value="GART_AS"/>
</dbReference>
<evidence type="ECO:0000313" key="10">
    <source>
        <dbReference type="EMBL" id="OAJ43101.1"/>
    </source>
</evidence>
<dbReference type="InterPro" id="IPR004607">
    <property type="entry name" value="GART"/>
</dbReference>
<dbReference type="PROSITE" id="PS00373">
    <property type="entry name" value="GART"/>
    <property type="match status" value="1"/>
</dbReference>
<evidence type="ECO:0000256" key="2">
    <source>
        <dbReference type="ARBA" id="ARBA00012254"/>
    </source>
</evidence>
<dbReference type="GO" id="GO:0004644">
    <property type="term" value="F:phosphoribosylglycinamide formyltransferase activity"/>
    <property type="evidence" value="ECO:0007669"/>
    <property type="project" value="UniProtKB-EC"/>
</dbReference>